<dbReference type="Proteomes" id="UP000663828">
    <property type="component" value="Unassembled WGS sequence"/>
</dbReference>
<protein>
    <submittedName>
        <fullName evidence="1">Uncharacterized protein</fullName>
    </submittedName>
</protein>
<evidence type="ECO:0000313" key="1">
    <source>
        <dbReference type="EMBL" id="CAF1395706.1"/>
    </source>
</evidence>
<proteinExistence type="predicted"/>
<dbReference type="AlphaFoldDB" id="A0A815KNN7"/>
<dbReference type="EMBL" id="CAJNOJ010000454">
    <property type="protein sequence ID" value="CAF1454113.1"/>
    <property type="molecule type" value="Genomic_DNA"/>
</dbReference>
<evidence type="ECO:0000313" key="2">
    <source>
        <dbReference type="EMBL" id="CAF1454113.1"/>
    </source>
</evidence>
<dbReference type="EMBL" id="CAJNOR010003265">
    <property type="protein sequence ID" value="CAF1395706.1"/>
    <property type="molecule type" value="Genomic_DNA"/>
</dbReference>
<comment type="caution">
    <text evidence="1">The sequence shown here is derived from an EMBL/GenBank/DDBJ whole genome shotgun (WGS) entry which is preliminary data.</text>
</comment>
<accession>A0A815KNN7</accession>
<dbReference type="Proteomes" id="UP000663852">
    <property type="component" value="Unassembled WGS sequence"/>
</dbReference>
<name>A0A815KNN7_ADIRI</name>
<reference evidence="1" key="1">
    <citation type="submission" date="2021-02" db="EMBL/GenBank/DDBJ databases">
        <authorList>
            <person name="Nowell W R."/>
        </authorList>
    </citation>
    <scope>NUCLEOTIDE SEQUENCE</scope>
</reference>
<organism evidence="1 3">
    <name type="scientific">Adineta ricciae</name>
    <name type="common">Rotifer</name>
    <dbReference type="NCBI Taxonomy" id="249248"/>
    <lineage>
        <taxon>Eukaryota</taxon>
        <taxon>Metazoa</taxon>
        <taxon>Spiralia</taxon>
        <taxon>Gnathifera</taxon>
        <taxon>Rotifera</taxon>
        <taxon>Eurotatoria</taxon>
        <taxon>Bdelloidea</taxon>
        <taxon>Adinetida</taxon>
        <taxon>Adinetidae</taxon>
        <taxon>Adineta</taxon>
    </lineage>
</organism>
<keyword evidence="3" id="KW-1185">Reference proteome</keyword>
<sequence length="181" mass="20419">MAIAKDSTARTDRDIFKKVKLDIDQLTITNAALQDEYIVTYVVSTAHHDLQNLIEDGIAQSDLARKVMQIICQAKNLFALIIDNIVDLQQPEDLASKYTTYLSNMVRNSTQTHGGIHLRTLLQAMKVITQNRHMRNGLIDQDGLPSLTKSACVDEFDRETIQQLALDLIWTISFNSKAAKF</sequence>
<evidence type="ECO:0000313" key="3">
    <source>
        <dbReference type="Proteomes" id="UP000663828"/>
    </source>
</evidence>
<gene>
    <name evidence="2" type="ORF">EDS130_LOCUS39712</name>
    <name evidence="1" type="ORF">XAT740_LOCUS33855</name>
</gene>